<protein>
    <submittedName>
        <fullName evidence="2">Possible beta-lactamase class C and other pencillin-binding protein</fullName>
    </submittedName>
</protein>
<dbReference type="HOGENOM" id="CLU_030169_1_0_0"/>
<dbReference type="AlphaFoldDB" id="A0A0S6VYH6"/>
<feature type="domain" description="Beta-lactamase-related" evidence="1">
    <location>
        <begin position="41"/>
        <end position="328"/>
    </location>
</feature>
<sequence>MRTYWPTNEWQEASPEVAGINAVQVAQIDKVIRAGFKNINSLMIVKNGVLALERYYHGCDPSQSHHVASVTKSVTSALIGIALAQGVISSVEQKVADFFPEYFLDERSPIKQALSIRHLLTMTTGLQWRTGARAFEPMMDRMRRSSNWIEFIARLPIQANKMGSFQYNSAASHLLSAIISKATGRCAREFANAHLFEPIGIQPIPASSIRDYYQEDVFGGSAIASWPEDPQGHTFGGWGLALPPRDMARFGLLCARGGQWGERCVISPQWLRESTQAYTQGYGGYGYQWWVRNMRGLAAFSAVGRGGQHLCCVPERDAVIVIISEMAGRWRERWPLIQEYLLPMIENNV</sequence>
<dbReference type="SUPFAM" id="SSF56601">
    <property type="entry name" value="beta-lactamase/transpeptidase-like"/>
    <property type="match status" value="1"/>
</dbReference>
<dbReference type="EMBL" id="DF820456">
    <property type="protein sequence ID" value="GAK50985.1"/>
    <property type="molecule type" value="Genomic_DNA"/>
</dbReference>
<dbReference type="Proteomes" id="UP000030700">
    <property type="component" value="Unassembled WGS sequence"/>
</dbReference>
<dbReference type="InterPro" id="IPR050789">
    <property type="entry name" value="Diverse_Enzym_Activities"/>
</dbReference>
<keyword evidence="3" id="KW-1185">Reference proteome</keyword>
<dbReference type="Gene3D" id="3.40.710.10">
    <property type="entry name" value="DD-peptidase/beta-lactamase superfamily"/>
    <property type="match status" value="1"/>
</dbReference>
<dbReference type="PANTHER" id="PTHR43283:SF7">
    <property type="entry name" value="BETA-LACTAMASE-RELATED DOMAIN-CONTAINING PROTEIN"/>
    <property type="match status" value="1"/>
</dbReference>
<name>A0A0S6VYH6_9BACT</name>
<dbReference type="InterPro" id="IPR001466">
    <property type="entry name" value="Beta-lactam-related"/>
</dbReference>
<evidence type="ECO:0000313" key="2">
    <source>
        <dbReference type="EMBL" id="GAK50985.1"/>
    </source>
</evidence>
<evidence type="ECO:0000313" key="3">
    <source>
        <dbReference type="Proteomes" id="UP000030700"/>
    </source>
</evidence>
<accession>A0A0S6VYH6</accession>
<reference evidence="2" key="1">
    <citation type="journal article" date="2015" name="PeerJ">
        <title>First genomic representation of candidate bacterial phylum KSB3 points to enhanced environmental sensing as a trigger of wastewater bulking.</title>
        <authorList>
            <person name="Sekiguchi Y."/>
            <person name="Ohashi A."/>
            <person name="Parks D.H."/>
            <person name="Yamauchi T."/>
            <person name="Tyson G.W."/>
            <person name="Hugenholtz P."/>
        </authorList>
    </citation>
    <scope>NUCLEOTIDE SEQUENCE [LARGE SCALE GENOMIC DNA]</scope>
</reference>
<dbReference type="PANTHER" id="PTHR43283">
    <property type="entry name" value="BETA-LACTAMASE-RELATED"/>
    <property type="match status" value="1"/>
</dbReference>
<evidence type="ECO:0000259" key="1">
    <source>
        <dbReference type="Pfam" id="PF00144"/>
    </source>
</evidence>
<dbReference type="Pfam" id="PF00144">
    <property type="entry name" value="Beta-lactamase"/>
    <property type="match status" value="1"/>
</dbReference>
<dbReference type="STRING" id="1499966.U14_02227"/>
<gene>
    <name evidence="2" type="ORF">U14_02227</name>
</gene>
<organism evidence="2">
    <name type="scientific">Candidatus Moduliflexus flocculans</name>
    <dbReference type="NCBI Taxonomy" id="1499966"/>
    <lineage>
        <taxon>Bacteria</taxon>
        <taxon>Candidatus Moduliflexota</taxon>
        <taxon>Candidatus Moduliflexia</taxon>
        <taxon>Candidatus Moduliflexales</taxon>
        <taxon>Candidatus Moduliflexaceae</taxon>
    </lineage>
</organism>
<dbReference type="InterPro" id="IPR012338">
    <property type="entry name" value="Beta-lactam/transpept-like"/>
</dbReference>
<proteinExistence type="predicted"/>